<feature type="transmembrane region" description="Helical" evidence="1">
    <location>
        <begin position="49"/>
        <end position="69"/>
    </location>
</feature>
<dbReference type="AlphaFoldDB" id="A0A165XR55"/>
<accession>A0A165XR55</accession>
<protein>
    <recommendedName>
        <fullName evidence="4">DUF456 domain-containing protein</fullName>
    </recommendedName>
</protein>
<name>A0A165XR55_9BACI</name>
<dbReference type="PANTHER" id="PTHR39165">
    <property type="entry name" value="IG HYPOTHETICAL 17883"/>
    <property type="match status" value="1"/>
</dbReference>
<dbReference type="OrthoDB" id="9808460at2"/>
<feature type="transmembrane region" description="Helical" evidence="1">
    <location>
        <begin position="129"/>
        <end position="157"/>
    </location>
</feature>
<keyword evidence="1" id="KW-1133">Transmembrane helix</keyword>
<organism evidence="2 3">
    <name type="scientific">Aeribacillus pallidus</name>
    <dbReference type="NCBI Taxonomy" id="33936"/>
    <lineage>
        <taxon>Bacteria</taxon>
        <taxon>Bacillati</taxon>
        <taxon>Bacillota</taxon>
        <taxon>Bacilli</taxon>
        <taxon>Bacillales</taxon>
        <taxon>Bacillaceae</taxon>
        <taxon>Aeribacillus</taxon>
    </lineage>
</organism>
<keyword evidence="3" id="KW-1185">Reference proteome</keyword>
<gene>
    <name evidence="2" type="ORF">AZI98_09665</name>
</gene>
<dbReference type="PANTHER" id="PTHR39165:SF1">
    <property type="entry name" value="DUF456 DOMAIN-CONTAINING PROTEIN"/>
    <property type="match status" value="1"/>
</dbReference>
<dbReference type="Proteomes" id="UP000076476">
    <property type="component" value="Unassembled WGS sequence"/>
</dbReference>
<keyword evidence="1" id="KW-0472">Membrane</keyword>
<evidence type="ECO:0000313" key="2">
    <source>
        <dbReference type="EMBL" id="KZN96314.1"/>
    </source>
</evidence>
<evidence type="ECO:0000256" key="1">
    <source>
        <dbReference type="SAM" id="Phobius"/>
    </source>
</evidence>
<dbReference type="STRING" id="33936.AZI98_09665"/>
<evidence type="ECO:0000313" key="3">
    <source>
        <dbReference type="Proteomes" id="UP000076476"/>
    </source>
</evidence>
<dbReference type="RefSeq" id="WP_063388073.1">
    <property type="nucleotide sequence ID" value="NZ_LVHY01000047.1"/>
</dbReference>
<proteinExistence type="predicted"/>
<dbReference type="Pfam" id="PF04306">
    <property type="entry name" value="DUF456"/>
    <property type="match status" value="1"/>
</dbReference>
<keyword evidence="1" id="KW-0812">Transmembrane</keyword>
<dbReference type="GeneID" id="301126848"/>
<sequence length="160" mass="17288">MDVIIWILIIALFILSFVGLLFPILPSALLIVAAFFIYGICFSFSQLTISFWVVESMFIILLFLSDYLANMVGVKRFGGSKAAGWGSTIGLIAGPFIIPFVGIILGPFLGAVAAELLVHRKTFSEAVKVGVGSLLGLLASTVAKGLIQLLMIIHFLYTIF</sequence>
<dbReference type="EMBL" id="LWBR01000024">
    <property type="protein sequence ID" value="KZN96314.1"/>
    <property type="molecule type" value="Genomic_DNA"/>
</dbReference>
<evidence type="ECO:0008006" key="4">
    <source>
        <dbReference type="Google" id="ProtNLM"/>
    </source>
</evidence>
<accession>A0A164AZT8</accession>
<comment type="caution">
    <text evidence="2">The sequence shown here is derived from an EMBL/GenBank/DDBJ whole genome shotgun (WGS) entry which is preliminary data.</text>
</comment>
<feature type="transmembrane region" description="Helical" evidence="1">
    <location>
        <begin position="6"/>
        <end position="37"/>
    </location>
</feature>
<dbReference type="InterPro" id="IPR007403">
    <property type="entry name" value="DUF456"/>
</dbReference>
<reference evidence="2 3" key="1">
    <citation type="submission" date="2016-04" db="EMBL/GenBank/DDBJ databases">
        <title>Draft genome sequence of Aeribacillus pallidus 8m3 from petroleum reservoir.</title>
        <authorList>
            <person name="Poltaraus A.B."/>
            <person name="Nazina T.N."/>
            <person name="Tourova T.P."/>
            <person name="Malakho S.M."/>
            <person name="Korshunova A.V."/>
            <person name="Sokolova D.S."/>
        </authorList>
    </citation>
    <scope>NUCLEOTIDE SEQUENCE [LARGE SCALE GENOMIC DNA]</scope>
    <source>
        <strain evidence="2 3">8m3</strain>
    </source>
</reference>
<feature type="transmembrane region" description="Helical" evidence="1">
    <location>
        <begin position="89"/>
        <end position="117"/>
    </location>
</feature>